<dbReference type="EMBL" id="BMNA01000024">
    <property type="protein sequence ID" value="GGM19261.1"/>
    <property type="molecule type" value="Genomic_DNA"/>
</dbReference>
<gene>
    <name evidence="2" type="ORF">GCM10011594_44140</name>
</gene>
<accession>A0A917WPS9</accession>
<evidence type="ECO:0000256" key="1">
    <source>
        <dbReference type="SAM" id="MobiDB-lite"/>
    </source>
</evidence>
<evidence type="ECO:0000313" key="2">
    <source>
        <dbReference type="EMBL" id="GGM19261.1"/>
    </source>
</evidence>
<proteinExistence type="predicted"/>
<dbReference type="Proteomes" id="UP000655208">
    <property type="component" value="Unassembled WGS sequence"/>
</dbReference>
<comment type="caution">
    <text evidence="2">The sequence shown here is derived from an EMBL/GenBank/DDBJ whole genome shotgun (WGS) entry which is preliminary data.</text>
</comment>
<name>A0A917WPS9_9ACTN</name>
<keyword evidence="3" id="KW-1185">Reference proteome</keyword>
<evidence type="ECO:0008006" key="4">
    <source>
        <dbReference type="Google" id="ProtNLM"/>
    </source>
</evidence>
<evidence type="ECO:0000313" key="3">
    <source>
        <dbReference type="Proteomes" id="UP000655208"/>
    </source>
</evidence>
<reference evidence="2" key="2">
    <citation type="submission" date="2020-09" db="EMBL/GenBank/DDBJ databases">
        <authorList>
            <person name="Sun Q."/>
            <person name="Zhou Y."/>
        </authorList>
    </citation>
    <scope>NUCLEOTIDE SEQUENCE</scope>
    <source>
        <strain evidence="2">CGMCC 4.7308</strain>
    </source>
</reference>
<sequence length="123" mass="13195">MAVDDADFTAVGTSFHPESGLVRRGTIRQAASALLPMRSGRPRRRLVHNPPRHTELERDLIRERTHAGLQVARARGLQSGRPGNLHDIGEPYGFRLLGKGGACSTDAPKVAGSASRATVGPRP</sequence>
<organism evidence="2 3">
    <name type="scientific">Nakamurella endophytica</name>
    <dbReference type="NCBI Taxonomy" id="1748367"/>
    <lineage>
        <taxon>Bacteria</taxon>
        <taxon>Bacillati</taxon>
        <taxon>Actinomycetota</taxon>
        <taxon>Actinomycetes</taxon>
        <taxon>Nakamurellales</taxon>
        <taxon>Nakamurellaceae</taxon>
        <taxon>Nakamurella</taxon>
    </lineage>
</organism>
<feature type="region of interest" description="Disordered" evidence="1">
    <location>
        <begin position="103"/>
        <end position="123"/>
    </location>
</feature>
<reference evidence="2" key="1">
    <citation type="journal article" date="2014" name="Int. J. Syst. Evol. Microbiol.">
        <title>Complete genome sequence of Corynebacterium casei LMG S-19264T (=DSM 44701T), isolated from a smear-ripened cheese.</title>
        <authorList>
            <consortium name="US DOE Joint Genome Institute (JGI-PGF)"/>
            <person name="Walter F."/>
            <person name="Albersmeier A."/>
            <person name="Kalinowski J."/>
            <person name="Ruckert C."/>
        </authorList>
    </citation>
    <scope>NUCLEOTIDE SEQUENCE</scope>
    <source>
        <strain evidence="2">CGMCC 4.7308</strain>
    </source>
</reference>
<dbReference type="AlphaFoldDB" id="A0A917WPS9"/>
<protein>
    <recommendedName>
        <fullName evidence="4">Resolvase/invertase-type recombinase catalytic domain-containing protein</fullName>
    </recommendedName>
</protein>